<protein>
    <submittedName>
        <fullName evidence="1">Uncharacterized protein</fullName>
    </submittedName>
</protein>
<dbReference type="Proteomes" id="UP001319827">
    <property type="component" value="Chromosome"/>
</dbReference>
<name>A0ABM8HW50_9BACT</name>
<reference evidence="1 2" key="1">
    <citation type="journal article" date="2016" name="C (Basel)">
        <title>Selective Growth of and Electricity Production by Marine Exoelectrogenic Bacteria in Self-Aggregated Hydrogel of Microbially Reduced Graphene Oxide.</title>
        <authorList>
            <person name="Yoshida N."/>
            <person name="Goto Y."/>
            <person name="Miyata Y."/>
        </authorList>
    </citation>
    <scope>NUCLEOTIDE SEQUENCE [LARGE SCALE GENOMIC DNA]</scope>
    <source>
        <strain evidence="1 2">NIT-T3</strain>
    </source>
</reference>
<reference evidence="1 2" key="2">
    <citation type="journal article" date="2021" name="Int. J. Syst. Evol. Microbiol.">
        <title>Isolation and Polyphasic Characterization of Desulfuromonas versatilis sp. Nov., an Electrogenic Bacteria Capable of Versatile Metabolism Isolated from a Graphene Oxide-Reducing Enrichment Culture.</title>
        <authorList>
            <person name="Xie L."/>
            <person name="Yoshida N."/>
            <person name="Ishii S."/>
            <person name="Meng L."/>
        </authorList>
    </citation>
    <scope>NUCLEOTIDE SEQUENCE [LARGE SCALE GENOMIC DNA]</scope>
    <source>
        <strain evidence="1 2">NIT-T3</strain>
    </source>
</reference>
<accession>A0ABM8HW50</accession>
<proteinExistence type="predicted"/>
<organism evidence="1 2">
    <name type="scientific">Desulfuromonas versatilis</name>
    <dbReference type="NCBI Taxonomy" id="2802975"/>
    <lineage>
        <taxon>Bacteria</taxon>
        <taxon>Pseudomonadati</taxon>
        <taxon>Thermodesulfobacteriota</taxon>
        <taxon>Desulfuromonadia</taxon>
        <taxon>Desulfuromonadales</taxon>
        <taxon>Desulfuromonadaceae</taxon>
        <taxon>Desulfuromonas</taxon>
    </lineage>
</organism>
<keyword evidence="2" id="KW-1185">Reference proteome</keyword>
<sequence>MEHRAELIDRIAGRTRQRFSSRGGVEQAPSGELNAFIVQEIRIALRSLENPYTGVIRGWQGQGYQLDLCWWEDEENPEAIVFGLAGAILDHEVRKALGLPG</sequence>
<evidence type="ECO:0000313" key="2">
    <source>
        <dbReference type="Proteomes" id="UP001319827"/>
    </source>
</evidence>
<gene>
    <name evidence="1" type="ORF">DESUT3_18600</name>
</gene>
<dbReference type="RefSeq" id="WP_221252240.1">
    <property type="nucleotide sequence ID" value="NZ_AP024355.1"/>
</dbReference>
<dbReference type="EMBL" id="AP024355">
    <property type="protein sequence ID" value="BCR04791.1"/>
    <property type="molecule type" value="Genomic_DNA"/>
</dbReference>
<evidence type="ECO:0000313" key="1">
    <source>
        <dbReference type="EMBL" id="BCR04791.1"/>
    </source>
</evidence>